<dbReference type="Proteomes" id="UP001530315">
    <property type="component" value="Unassembled WGS sequence"/>
</dbReference>
<keyword evidence="4" id="KW-1185">Reference proteome</keyword>
<evidence type="ECO:0000259" key="2">
    <source>
        <dbReference type="PROSITE" id="PS50067"/>
    </source>
</evidence>
<dbReference type="SUPFAM" id="SSF52540">
    <property type="entry name" value="P-loop containing nucleoside triphosphate hydrolases"/>
    <property type="match status" value="1"/>
</dbReference>
<reference evidence="3 4" key="1">
    <citation type="submission" date="2024-10" db="EMBL/GenBank/DDBJ databases">
        <title>Updated reference genomes for cyclostephanoid diatoms.</title>
        <authorList>
            <person name="Roberts W.R."/>
            <person name="Alverson A.J."/>
        </authorList>
    </citation>
    <scope>NUCLEOTIDE SEQUENCE [LARGE SCALE GENOMIC DNA]</scope>
    <source>
        <strain evidence="3 4">AJA276-08</strain>
    </source>
</reference>
<name>A0ABD3QK25_9STRA</name>
<protein>
    <recommendedName>
        <fullName evidence="2">Kinesin motor domain-containing protein</fullName>
    </recommendedName>
</protein>
<evidence type="ECO:0000313" key="3">
    <source>
        <dbReference type="EMBL" id="KAL3800772.1"/>
    </source>
</evidence>
<dbReference type="InterPro" id="IPR036961">
    <property type="entry name" value="Kinesin_motor_dom_sf"/>
</dbReference>
<dbReference type="AlphaFoldDB" id="A0ABD3QK25"/>
<comment type="caution">
    <text evidence="3">The sequence shown here is derived from an EMBL/GenBank/DDBJ whole genome shotgun (WGS) entry which is preliminary data.</text>
</comment>
<comment type="caution">
    <text evidence="1">Lacks conserved residue(s) required for the propagation of feature annotation.</text>
</comment>
<dbReference type="InterPro" id="IPR001752">
    <property type="entry name" value="Kinesin_motor_dom"/>
</dbReference>
<feature type="domain" description="Kinesin motor" evidence="2">
    <location>
        <begin position="1"/>
        <end position="145"/>
    </location>
</feature>
<dbReference type="InterPro" id="IPR027417">
    <property type="entry name" value="P-loop_NTPase"/>
</dbReference>
<proteinExistence type="inferred from homology"/>
<comment type="similarity">
    <text evidence="1">Belongs to the TRAFAC class myosin-kinesin ATPase superfamily. Kinesin family.</text>
</comment>
<sequence>MGIEETAGIQVYLRIRPAANQLTQRDVFRGVDPSHSGILAWLQLYSICVHKLGVVKHSQLREAERYEDRDPSRERSTHLFRRLRKDDEQKGIAFSCFISYLEIYNQSGYDLLMQGNNGNAAFEEVPKVTMMEDEDGAFTSRVFQC</sequence>
<dbReference type="Gene3D" id="3.40.850.10">
    <property type="entry name" value="Kinesin motor domain"/>
    <property type="match status" value="1"/>
</dbReference>
<dbReference type="EMBL" id="JALLAZ020000209">
    <property type="protein sequence ID" value="KAL3800772.1"/>
    <property type="molecule type" value="Genomic_DNA"/>
</dbReference>
<organism evidence="3 4">
    <name type="scientific">Stephanodiscus triporus</name>
    <dbReference type="NCBI Taxonomy" id="2934178"/>
    <lineage>
        <taxon>Eukaryota</taxon>
        <taxon>Sar</taxon>
        <taxon>Stramenopiles</taxon>
        <taxon>Ochrophyta</taxon>
        <taxon>Bacillariophyta</taxon>
        <taxon>Coscinodiscophyceae</taxon>
        <taxon>Thalassiosirophycidae</taxon>
        <taxon>Stephanodiscales</taxon>
        <taxon>Stephanodiscaceae</taxon>
        <taxon>Stephanodiscus</taxon>
    </lineage>
</organism>
<evidence type="ECO:0000256" key="1">
    <source>
        <dbReference type="PROSITE-ProRule" id="PRU00283"/>
    </source>
</evidence>
<dbReference type="PROSITE" id="PS50067">
    <property type="entry name" value="KINESIN_MOTOR_2"/>
    <property type="match status" value="1"/>
</dbReference>
<accession>A0ABD3QK25</accession>
<evidence type="ECO:0000313" key="4">
    <source>
        <dbReference type="Proteomes" id="UP001530315"/>
    </source>
</evidence>
<gene>
    <name evidence="3" type="ORF">ACHAW5_002486</name>
</gene>